<dbReference type="PANTHER" id="PTHR38340:SF1">
    <property type="entry name" value="S-LAYER PROTEIN"/>
    <property type="match status" value="1"/>
</dbReference>
<dbReference type="KEGG" id="lto:RGQ30_02560"/>
<dbReference type="SUPFAM" id="SSF49313">
    <property type="entry name" value="Cadherin-like"/>
    <property type="match status" value="2"/>
</dbReference>
<evidence type="ECO:0000259" key="9">
    <source>
        <dbReference type="SMART" id="SM00112"/>
    </source>
</evidence>
<dbReference type="InterPro" id="IPR015919">
    <property type="entry name" value="Cadherin-like_sf"/>
</dbReference>
<name>A0AA86J4U6_9BURK</name>
<dbReference type="GO" id="GO:0007156">
    <property type="term" value="P:homophilic cell adhesion via plasma membrane adhesion molecules"/>
    <property type="evidence" value="ECO:0007669"/>
    <property type="project" value="InterPro"/>
</dbReference>
<dbReference type="GO" id="GO:0005576">
    <property type="term" value="C:extracellular region"/>
    <property type="evidence" value="ECO:0007669"/>
    <property type="project" value="UniProtKB-SubCell"/>
</dbReference>
<dbReference type="Gene3D" id="2.60.40.60">
    <property type="entry name" value="Cadherins"/>
    <property type="match status" value="1"/>
</dbReference>
<evidence type="ECO:0000256" key="8">
    <source>
        <dbReference type="SAM" id="MobiDB-lite"/>
    </source>
</evidence>
<dbReference type="InterPro" id="IPR003995">
    <property type="entry name" value="RTX_toxin_determinant-A"/>
</dbReference>
<dbReference type="PRINTS" id="PR00313">
    <property type="entry name" value="CABNDNGRPT"/>
</dbReference>
<dbReference type="GO" id="GO:0005509">
    <property type="term" value="F:calcium ion binding"/>
    <property type="evidence" value="ECO:0007669"/>
    <property type="project" value="InterPro"/>
</dbReference>
<proteinExistence type="predicted"/>
<dbReference type="Gene3D" id="6.20.50.90">
    <property type="match status" value="1"/>
</dbReference>
<dbReference type="InterPro" id="IPR018511">
    <property type="entry name" value="Hemolysin-typ_Ca-bd_CS"/>
</dbReference>
<dbReference type="PANTHER" id="PTHR38340">
    <property type="entry name" value="S-LAYER PROTEIN"/>
    <property type="match status" value="1"/>
</dbReference>
<dbReference type="Gene3D" id="2.160.20.160">
    <property type="match status" value="1"/>
</dbReference>
<dbReference type="Pfam" id="PF00353">
    <property type="entry name" value="HemolysinCabind"/>
    <property type="match status" value="11"/>
</dbReference>
<keyword evidence="3" id="KW-0964">Secreted</keyword>
<dbReference type="PRINTS" id="PR01488">
    <property type="entry name" value="RTXTOXINA"/>
</dbReference>
<evidence type="ECO:0000313" key="10">
    <source>
        <dbReference type="EMBL" id="BET24755.1"/>
    </source>
</evidence>
<evidence type="ECO:0000256" key="6">
    <source>
        <dbReference type="ARBA" id="ARBA00023026"/>
    </source>
</evidence>
<feature type="region of interest" description="Disordered" evidence="8">
    <location>
        <begin position="1310"/>
        <end position="1329"/>
    </location>
</feature>
<dbReference type="SUPFAM" id="SSF51120">
    <property type="entry name" value="beta-Roll"/>
    <property type="match status" value="8"/>
</dbReference>
<dbReference type="PROSITE" id="PS00330">
    <property type="entry name" value="HEMOLYSIN_CALCIUM"/>
    <property type="match status" value="10"/>
</dbReference>
<organism evidence="10 11">
    <name type="scientific">Limnobacter thiooxidans</name>
    <dbReference type="NCBI Taxonomy" id="131080"/>
    <lineage>
        <taxon>Bacteria</taxon>
        <taxon>Pseudomonadati</taxon>
        <taxon>Pseudomonadota</taxon>
        <taxon>Betaproteobacteria</taxon>
        <taxon>Burkholderiales</taxon>
        <taxon>Burkholderiaceae</taxon>
        <taxon>Limnobacter</taxon>
    </lineage>
</organism>
<feature type="domain" description="Cadherin" evidence="9">
    <location>
        <begin position="1134"/>
        <end position="1222"/>
    </location>
</feature>
<evidence type="ECO:0000256" key="1">
    <source>
        <dbReference type="ARBA" id="ARBA00004370"/>
    </source>
</evidence>
<dbReference type="Gene3D" id="2.150.10.10">
    <property type="entry name" value="Serralysin-like metalloprotease, C-terminal"/>
    <property type="match status" value="9"/>
</dbReference>
<reference evidence="10 11" key="1">
    <citation type="submission" date="2023-10" db="EMBL/GenBank/DDBJ databases">
        <title>Complete Genome Sequence of Limnobacter thiooxidans CS-K2T, Isolated from freshwater lake sediments in Bavaria, Germany.</title>
        <authorList>
            <person name="Naruki M."/>
            <person name="Watanabe A."/>
            <person name="Warashina T."/>
            <person name="Morita T."/>
            <person name="Arakawa K."/>
        </authorList>
    </citation>
    <scope>NUCLEOTIDE SEQUENCE [LARGE SCALE GENOMIC DNA]</scope>
    <source>
        <strain evidence="10 11">CS-K2</strain>
    </source>
</reference>
<dbReference type="InterPro" id="IPR050557">
    <property type="entry name" value="RTX_toxin/Mannuronan_C5-epim"/>
</dbReference>
<comment type="subcellular location">
    <subcellularLocation>
        <location evidence="1">Membrane</location>
    </subcellularLocation>
    <subcellularLocation>
        <location evidence="2">Secreted</location>
    </subcellularLocation>
</comment>
<gene>
    <name evidence="10" type="ORF">RGQ30_02560</name>
</gene>
<sequence length="2426" mass="252731">MATINKSTETKKQTIVGAGEDDLITGSAFADTIRGNGGNDTIDGGTGNDLIYGGSGNDQVMGGGGNDLIYGESGNDTLDGGTGSNKIYGGAGSDSISAGDGHDLFDGGDGDDLVDYSKATSGIRVNTGLSGPQAVGGGQGSDTLVSIEQVRGSMFNDTIEINGVEGSGAVHFASGGNGDDQITINANVNAGQADGGLGDDTILITGARGGFVNAGEGNDTIQIQAVNTNAGSGVIVRGNQGDDFISVEGGFDHSVQAGTGDDVIYVDNAVQRELDGGAGDDMLVIQGSAELGTLEEPVAPAQFIQNIKGMETIVVLGAQDTIIDLTNDVINTDTPIPLDFIPFVDMTDNTIIGGDGRDDIRAGAGDDVLIGGLGDDTLNGGTGDDVLIAGEGNDTLVGGEGQDTAIFSGSVLDYRIETTTVAGGDVAEADITAIDTAVLDVFVSEEELLATLYEATLFVRDFSNNNTLYTREDFEGDYNLDSEAFIDDLKADLVNVVGTANNPQDLSKAQKYLNADDPESIDARLGAFFTSEEALDNIFIDYRDGESDELNATGQVLASYVGAQFDLLNEMFDAYKFLQAQLDGNPDATVEGFFNSIDEMGLEDYYDSLVLGLTSIVESTDSQFDPDTKAFAEEFLDEEEDSSLVFAKDSFDDAKASVADLMVGGFQFEISATEMASAEAQADGTDNFGYVDAEDGTTANSDIEVFSFATGDVLATPDTPEVALAMGSDTGESSLDGLSNDRTPTLKVTFGEFARFVGDTVVVEVKQEQETTPATDTEPAVTEFVVIRTIEHVLTADDVEAGFVELDLELLAEEEPAEDMVVVCEPTTPEMMPVPADGEYQFATRIDTVLNTTSEVEVTNYTLDTVAPEIQSAATATPDENTEELYNTETDEEAAGIEGFVKYSLVSEDIFIAPDAEDVAAAQLELTQAKSKLTAYVNLEYAEAIPTGTATEESAKINALQSLYFSNQDFASSGILNGFIFAVEQAQDAFNETSEGTKLINDFALLEIDEKTGVVTLKREELVTIQEEGMMEGEGEAEEAEPLLLDHETKPVYTFQVRAVDEAGNATFQIVTVNVTDLDESAPLFVSATTATVVENTVAGTTVYTAKADDDTIPEMEVEIMPLGTLPMDEEPTMETPDPDTDNLGVVTYALKEFEEGDVTADDSALFTIDSKTGEVSFIDVVPNFESLKKQYKFTVVATDAADNMTEQQVTLNVADIGEDNVKDMFVGTAEDDFFNGLSDDDTLEGLAGDDILIGGAGNDTITAGDGDDVTVLDISTDGSDSINMGAGRDTVVLGGADEIRITFTSAEVGNGSATDKTDSSSSTPLTNQDGGLAVRVQAENLLGNLDPMGDVTRTDDEGIRFVAEEGTKFDVRDLVSGAPRGDHFSVVELGTEGNDVFEAPGEESIVLSPSVLAEDLHLAPSNILYGTDGQLNETLRLNGVIPTEYLSSVAAQNVNPAEVYTFTRKLPELDGGTTYLFQFAVATGYQLTVDLESSARFETTSLNQSEMGGEVQQLVIVTDEPETFEITFFLTSNLPNLEQQTPPAFSFVLREADVGPVYNLSDNLVGEVGGDSINVPEENYYINAGAGDDIVNGSEGEDFLVGGSGDDELMGGKGNDRYIGGTGDDIISEEDFADDIVVAYNLLTDGSDQVDLGDGDDVVNISATDAMGNHADQIRLTFTSGEVGNDRAKDSTDGVVADGGLLNQDGGLAVRAQAEDTMGNLDAMSGIGRFDDEGTTFVAGGTTTFDIRDLVSGVSRGDEFKVAVLGTDESDQIDESDATVNYYVNAGRDADEVVTGSGNDFLVGGAGNDFLDGATGNDSYIAGTGDDVINDIAGGNDTVVAYNLVSDGEDEINLGTGDDVVNVTSSVTMTLGDTPVKTQASQIRVTFTSAEVGNGSAFDSTDSKSAMPLANQDGDLAVRLQAEDAEGNLVGSIARTDDEGITFLTEAGTTFDVRDLVAGTQRGNQFNRVTLGSSAGDTITIAAPEGMVIAPNVYINSGAGDDTVTAQGGADFLVGGVGNDTLTGGAGVDTLLGGAGNDTLIGNDGEIDTLNGGDGSDTYRIDLDDMIVEGAGLMGDVDTIEIAATYTLGASFENLTLLDVEEGEDNSFTAVGNSGNNVITGNAGDNQLLGLAGDDTIYGGEGTDFVSGGDGADMLHGDDGDDTISGGNGDDTLFGGNGNDSLTGDAGADTMSGGRGDDTYRVDSQSDIVIESSNEGVDTVNATVSYTLSAHVDRLTLINSANAIDGTGNDIANRVVGNANNNTLRGLDGADTLLGAAGNDVLYGGSGNDRLEGSAGQDTFVFENGDYQLSSLFNLVPGGNSYRAAMDIITDFVSGESVDLSRIDANSILSGDNAFVNASNSLFNLTGVPASGNAGTLRLSGGTTGTTGTINLYIDDDAVVDMSIQFIGVSAANLQVAINNGNIIL</sequence>
<dbReference type="EMBL" id="AP028947">
    <property type="protein sequence ID" value="BET24755.1"/>
    <property type="molecule type" value="Genomic_DNA"/>
</dbReference>
<evidence type="ECO:0000313" key="11">
    <source>
        <dbReference type="Proteomes" id="UP001329151"/>
    </source>
</evidence>
<keyword evidence="7" id="KW-0472">Membrane</keyword>
<dbReference type="CDD" id="cd11304">
    <property type="entry name" value="Cadherin_repeat"/>
    <property type="match status" value="2"/>
</dbReference>
<dbReference type="InterPro" id="IPR011049">
    <property type="entry name" value="Serralysin-like_metalloprot_C"/>
</dbReference>
<dbReference type="Proteomes" id="UP001329151">
    <property type="component" value="Chromosome"/>
</dbReference>
<evidence type="ECO:0000256" key="2">
    <source>
        <dbReference type="ARBA" id="ARBA00004613"/>
    </source>
</evidence>
<dbReference type="InterPro" id="IPR001343">
    <property type="entry name" value="Hemolysn_Ca-bd"/>
</dbReference>
<dbReference type="SMART" id="SM00112">
    <property type="entry name" value="CA"/>
    <property type="match status" value="2"/>
</dbReference>
<feature type="domain" description="Cadherin" evidence="9">
    <location>
        <begin position="984"/>
        <end position="1083"/>
    </location>
</feature>
<evidence type="ECO:0000256" key="5">
    <source>
        <dbReference type="ARBA" id="ARBA00022737"/>
    </source>
</evidence>
<keyword evidence="5" id="KW-0677">Repeat</keyword>
<keyword evidence="6" id="KW-0843">Virulence</keyword>
<keyword evidence="4" id="KW-0800">Toxin</keyword>
<dbReference type="GO" id="GO:0090729">
    <property type="term" value="F:toxin activity"/>
    <property type="evidence" value="ECO:0007669"/>
    <property type="project" value="UniProtKB-KW"/>
</dbReference>
<accession>A0AA86J4U6</accession>
<dbReference type="GO" id="GO:0016020">
    <property type="term" value="C:membrane"/>
    <property type="evidence" value="ECO:0007669"/>
    <property type="project" value="UniProtKB-SubCell"/>
</dbReference>
<evidence type="ECO:0000256" key="3">
    <source>
        <dbReference type="ARBA" id="ARBA00022525"/>
    </source>
</evidence>
<dbReference type="RefSeq" id="WP_338284635.1">
    <property type="nucleotide sequence ID" value="NZ_AP028947.1"/>
</dbReference>
<evidence type="ECO:0000256" key="4">
    <source>
        <dbReference type="ARBA" id="ARBA00022656"/>
    </source>
</evidence>
<protein>
    <recommendedName>
        <fullName evidence="9">Cadherin domain-containing protein</fullName>
    </recommendedName>
</protein>
<evidence type="ECO:0000256" key="7">
    <source>
        <dbReference type="ARBA" id="ARBA00023136"/>
    </source>
</evidence>
<keyword evidence="11" id="KW-1185">Reference proteome</keyword>
<dbReference type="InterPro" id="IPR002126">
    <property type="entry name" value="Cadherin-like_dom"/>
</dbReference>